<accession>A0A4Y8LHI2</accession>
<dbReference type="EMBL" id="SORX01000003">
    <property type="protein sequence ID" value="TFE02286.1"/>
    <property type="molecule type" value="Genomic_DNA"/>
</dbReference>
<dbReference type="SUPFAM" id="SSF81301">
    <property type="entry name" value="Nucleotidyltransferase"/>
    <property type="match status" value="1"/>
</dbReference>
<dbReference type="Pfam" id="PF04229">
    <property type="entry name" value="GrpB"/>
    <property type="match status" value="1"/>
</dbReference>
<dbReference type="InterPro" id="IPR043519">
    <property type="entry name" value="NT_sf"/>
</dbReference>
<protein>
    <submittedName>
        <fullName evidence="1">GrpB family protein</fullName>
    </submittedName>
</protein>
<name>A0A4Y8LHI2_9BACL</name>
<dbReference type="Proteomes" id="UP000297776">
    <property type="component" value="Unassembled WGS sequence"/>
</dbReference>
<keyword evidence="2" id="KW-1185">Reference proteome</keyword>
<gene>
    <name evidence="1" type="ORF">E2626_06820</name>
</gene>
<comment type="caution">
    <text evidence="1">The sequence shown here is derived from an EMBL/GenBank/DDBJ whole genome shotgun (WGS) entry which is preliminary data.</text>
</comment>
<sequence length="169" mass="19864">MKVIVSSYNNDWVRLYEEEAEKIMDIFRDQLLDIHHIGSTSVPGLQAKPIIDILPILKNVKEADRQAHQMEMLGYESMGEYGLSGRRYFRKGGEQRTHHVHMYDVSSQYEIDRHLAFRDYLREHPQEAASYGALKVRLSRTYPNDIEAYIEGKNNVIKLLERKALGWRR</sequence>
<evidence type="ECO:0000313" key="1">
    <source>
        <dbReference type="EMBL" id="TFE02286.1"/>
    </source>
</evidence>
<dbReference type="OrthoDB" id="9799092at2"/>
<dbReference type="AlphaFoldDB" id="A0A4Y8LHI2"/>
<evidence type="ECO:0000313" key="2">
    <source>
        <dbReference type="Proteomes" id="UP000297776"/>
    </source>
</evidence>
<proteinExistence type="predicted"/>
<organism evidence="1 2">
    <name type="scientific">Jeotgalibacillus salarius</name>
    <dbReference type="NCBI Taxonomy" id="546023"/>
    <lineage>
        <taxon>Bacteria</taxon>
        <taxon>Bacillati</taxon>
        <taxon>Bacillota</taxon>
        <taxon>Bacilli</taxon>
        <taxon>Bacillales</taxon>
        <taxon>Caryophanaceae</taxon>
        <taxon>Jeotgalibacillus</taxon>
    </lineage>
</organism>
<dbReference type="PANTHER" id="PTHR34822">
    <property type="entry name" value="GRPB DOMAIN PROTEIN (AFU_ORTHOLOGUE AFUA_1G01530)"/>
    <property type="match status" value="1"/>
</dbReference>
<dbReference type="InterPro" id="IPR007344">
    <property type="entry name" value="GrpB/CoaE"/>
</dbReference>
<dbReference type="Gene3D" id="3.30.460.10">
    <property type="entry name" value="Beta Polymerase, domain 2"/>
    <property type="match status" value="1"/>
</dbReference>
<dbReference type="RefSeq" id="WP_134380987.1">
    <property type="nucleotide sequence ID" value="NZ_SORX01000003.1"/>
</dbReference>
<reference evidence="1 2" key="1">
    <citation type="submission" date="2019-03" db="EMBL/GenBank/DDBJ databases">
        <authorList>
            <person name="Yang Y."/>
        </authorList>
    </citation>
    <scope>NUCLEOTIDE SEQUENCE [LARGE SCALE GENOMIC DNA]</scope>
    <source>
        <strain evidence="1 2">ASL-1</strain>
    </source>
</reference>
<dbReference type="PANTHER" id="PTHR34822:SF1">
    <property type="entry name" value="GRPB FAMILY PROTEIN"/>
    <property type="match status" value="1"/>
</dbReference>